<proteinExistence type="predicted"/>
<reference evidence="2 3" key="1">
    <citation type="journal article" date="2015" name="Nature">
        <title>rRNA introns, odd ribosomes, and small enigmatic genomes across a large radiation of phyla.</title>
        <authorList>
            <person name="Brown C.T."/>
            <person name="Hug L.A."/>
            <person name="Thomas B.C."/>
            <person name="Sharon I."/>
            <person name="Castelle C.J."/>
            <person name="Singh A."/>
            <person name="Wilkins M.J."/>
            <person name="Williams K.H."/>
            <person name="Banfield J.F."/>
        </authorList>
    </citation>
    <scope>NUCLEOTIDE SEQUENCE [LARGE SCALE GENOMIC DNA]</scope>
</reference>
<dbReference type="STRING" id="1618336.US94_C0010G0008"/>
<dbReference type="AlphaFoldDB" id="A0A0G0K602"/>
<name>A0A0G0K602_9BACT</name>
<dbReference type="Proteomes" id="UP000034498">
    <property type="component" value="Unassembled WGS sequence"/>
</dbReference>
<feature type="compositionally biased region" description="Low complexity" evidence="1">
    <location>
        <begin position="13"/>
        <end position="27"/>
    </location>
</feature>
<comment type="caution">
    <text evidence="2">The sequence shown here is derived from an EMBL/GenBank/DDBJ whole genome shotgun (WGS) entry which is preliminary data.</text>
</comment>
<feature type="compositionally biased region" description="Basic and acidic residues" evidence="1">
    <location>
        <begin position="67"/>
        <end position="79"/>
    </location>
</feature>
<evidence type="ECO:0000256" key="1">
    <source>
        <dbReference type="SAM" id="MobiDB-lite"/>
    </source>
</evidence>
<dbReference type="EMBL" id="LBUX01000010">
    <property type="protein sequence ID" value="KKQ74232.1"/>
    <property type="molecule type" value="Genomic_DNA"/>
</dbReference>
<evidence type="ECO:0000313" key="3">
    <source>
        <dbReference type="Proteomes" id="UP000034498"/>
    </source>
</evidence>
<accession>A0A0G0K602</accession>
<protein>
    <submittedName>
        <fullName evidence="2">Uncharacterized protein</fullName>
    </submittedName>
</protein>
<organism evidence="2 3">
    <name type="scientific">Berkelbacteria bacterium GW2011_GWB1_38_5</name>
    <dbReference type="NCBI Taxonomy" id="1618336"/>
    <lineage>
        <taxon>Bacteria</taxon>
        <taxon>Candidatus Berkelbacteria</taxon>
    </lineage>
</organism>
<sequence length="106" mass="11762">MNNKPREIGKIGPQEQVQPQPQAPETVEPTFEIVENVPPEDKQDEALQQVIQPSPEATVKEPNISVEDVKKSEAPRSEIGEANLESPVNTPNQAMRLQDELNEGLQ</sequence>
<feature type="region of interest" description="Disordered" evidence="1">
    <location>
        <begin position="52"/>
        <end position="93"/>
    </location>
</feature>
<gene>
    <name evidence="2" type="ORF">US94_C0010G0008</name>
</gene>
<feature type="region of interest" description="Disordered" evidence="1">
    <location>
        <begin position="1"/>
        <end position="27"/>
    </location>
</feature>
<evidence type="ECO:0000313" key="2">
    <source>
        <dbReference type="EMBL" id="KKQ74232.1"/>
    </source>
</evidence>